<reference evidence="2" key="1">
    <citation type="submission" date="2022-01" db="EMBL/GenBank/DDBJ databases">
        <authorList>
            <person name="King R."/>
        </authorList>
    </citation>
    <scope>NUCLEOTIDE SEQUENCE</scope>
</reference>
<gene>
    <name evidence="2" type="ORF">CHIRRI_LOCUS14196</name>
</gene>
<protein>
    <recommendedName>
        <fullName evidence="1">BTB domain-containing protein</fullName>
    </recommendedName>
</protein>
<sequence length="208" mass="23861">MVFTNVHKAIRVANFIANISIVQSDGNLHYFCEADLHNLIEKNGFDQSWKSTINADEIFADEKNFLEEKFTGTLYCNGNTVHANKCILMAFGNNSNQIDAKPSQIFRLLIESQMDEDESDEIKISDVDSKVMLEILRFIYTGKVNYLHKRAKDLLDAANKFNVVGLKEAFVKVMEKQLSIENVVKILELAYELKRNDLKENCIDFIKL</sequence>
<accession>A0A9N9S8K4</accession>
<dbReference type="SMART" id="SM00225">
    <property type="entry name" value="BTB"/>
    <property type="match status" value="1"/>
</dbReference>
<name>A0A9N9S8K4_9DIPT</name>
<dbReference type="EMBL" id="OU895880">
    <property type="protein sequence ID" value="CAG9811387.1"/>
    <property type="molecule type" value="Genomic_DNA"/>
</dbReference>
<evidence type="ECO:0000313" key="3">
    <source>
        <dbReference type="Proteomes" id="UP001153620"/>
    </source>
</evidence>
<dbReference type="AlphaFoldDB" id="A0A9N9S8K4"/>
<keyword evidence="3" id="KW-1185">Reference proteome</keyword>
<dbReference type="PANTHER" id="PTHR24413">
    <property type="entry name" value="SPECKLE-TYPE POZ PROTEIN"/>
    <property type="match status" value="1"/>
</dbReference>
<proteinExistence type="predicted"/>
<dbReference type="Pfam" id="PF00651">
    <property type="entry name" value="BTB"/>
    <property type="match status" value="1"/>
</dbReference>
<dbReference type="InterPro" id="IPR000210">
    <property type="entry name" value="BTB/POZ_dom"/>
</dbReference>
<dbReference type="Gene3D" id="3.30.710.10">
    <property type="entry name" value="Potassium Channel Kv1.1, Chain A"/>
    <property type="match status" value="1"/>
</dbReference>
<organism evidence="2 3">
    <name type="scientific">Chironomus riparius</name>
    <dbReference type="NCBI Taxonomy" id="315576"/>
    <lineage>
        <taxon>Eukaryota</taxon>
        <taxon>Metazoa</taxon>
        <taxon>Ecdysozoa</taxon>
        <taxon>Arthropoda</taxon>
        <taxon>Hexapoda</taxon>
        <taxon>Insecta</taxon>
        <taxon>Pterygota</taxon>
        <taxon>Neoptera</taxon>
        <taxon>Endopterygota</taxon>
        <taxon>Diptera</taxon>
        <taxon>Nematocera</taxon>
        <taxon>Chironomoidea</taxon>
        <taxon>Chironomidae</taxon>
        <taxon>Chironominae</taxon>
        <taxon>Chironomus</taxon>
    </lineage>
</organism>
<evidence type="ECO:0000259" key="1">
    <source>
        <dbReference type="PROSITE" id="PS50097"/>
    </source>
</evidence>
<dbReference type="PROSITE" id="PS50097">
    <property type="entry name" value="BTB"/>
    <property type="match status" value="1"/>
</dbReference>
<dbReference type="OrthoDB" id="7786196at2759"/>
<dbReference type="Proteomes" id="UP001153620">
    <property type="component" value="Chromosome 4"/>
</dbReference>
<reference evidence="2" key="2">
    <citation type="submission" date="2022-10" db="EMBL/GenBank/DDBJ databases">
        <authorList>
            <consortium name="ENA_rothamsted_submissions"/>
            <consortium name="culmorum"/>
            <person name="King R."/>
        </authorList>
    </citation>
    <scope>NUCLEOTIDE SEQUENCE</scope>
</reference>
<dbReference type="InterPro" id="IPR011333">
    <property type="entry name" value="SKP1/BTB/POZ_sf"/>
</dbReference>
<dbReference type="SUPFAM" id="SSF54695">
    <property type="entry name" value="POZ domain"/>
    <property type="match status" value="1"/>
</dbReference>
<evidence type="ECO:0000313" key="2">
    <source>
        <dbReference type="EMBL" id="CAG9811387.1"/>
    </source>
</evidence>
<feature type="domain" description="BTB" evidence="1">
    <location>
        <begin position="70"/>
        <end position="148"/>
    </location>
</feature>
<dbReference type="Gene3D" id="6.10.250.3030">
    <property type="match status" value="1"/>
</dbReference>